<organism evidence="2">
    <name type="scientific">Fagus sylvatica</name>
    <name type="common">Beechnut</name>
    <dbReference type="NCBI Taxonomy" id="28930"/>
    <lineage>
        <taxon>Eukaryota</taxon>
        <taxon>Viridiplantae</taxon>
        <taxon>Streptophyta</taxon>
        <taxon>Embryophyta</taxon>
        <taxon>Tracheophyta</taxon>
        <taxon>Spermatophyta</taxon>
        <taxon>Magnoliopsida</taxon>
        <taxon>eudicotyledons</taxon>
        <taxon>Gunneridae</taxon>
        <taxon>Pentapetalae</taxon>
        <taxon>rosids</taxon>
        <taxon>fabids</taxon>
        <taxon>Fagales</taxon>
        <taxon>Fagaceae</taxon>
        <taxon>Fagus</taxon>
    </lineage>
</organism>
<dbReference type="AlphaFoldDB" id="A0A2N9GK09"/>
<gene>
    <name evidence="2" type="ORF">FSB_LOCUS27775</name>
</gene>
<feature type="region of interest" description="Disordered" evidence="1">
    <location>
        <begin position="1"/>
        <end position="28"/>
    </location>
</feature>
<name>A0A2N9GK09_FAGSY</name>
<protein>
    <submittedName>
        <fullName evidence="2">Uncharacterized protein</fullName>
    </submittedName>
</protein>
<feature type="compositionally biased region" description="Basic and acidic residues" evidence="1">
    <location>
        <begin position="133"/>
        <end position="143"/>
    </location>
</feature>
<accession>A0A2N9GK09</accession>
<feature type="region of interest" description="Disordered" evidence="1">
    <location>
        <begin position="441"/>
        <end position="463"/>
    </location>
</feature>
<evidence type="ECO:0000313" key="2">
    <source>
        <dbReference type="EMBL" id="SPC99893.1"/>
    </source>
</evidence>
<reference evidence="2" key="1">
    <citation type="submission" date="2018-02" db="EMBL/GenBank/DDBJ databases">
        <authorList>
            <person name="Cohen D.B."/>
            <person name="Kent A.D."/>
        </authorList>
    </citation>
    <scope>NUCLEOTIDE SEQUENCE</scope>
</reference>
<sequence>MKNSGKGAKLPEESSSSDEDIEMSPPAKSMVDKLRTWMDTRIQERMEAFNENVQFEPLMVQKDDTIQLLLQILNDQNVVRKLEQMRSNWNKLMSQGNATRGIEIGQEFGQQPQIEVVATNVEIPIEPRVEKPITEPPRIEQPRAEQTVIEPPRVEPPQFEQPRVEAPRFEQPRVEPPRVEPPRFNQPRMEPSRVKRASIRATKNGTTCFKQPRMESPRMGQPQLQPISELEWTPRFPARNRINLNWQDFLEFGTTSKAFQQGIEGIGLDLLDRQTEGIGLVTMNNDRQNYGRNDYDGHDRNAYNIPEREAFDRGIDLKERNIGIEPNPRLAQDSMEMITGAEAPEYLKGPCAKKEEDTIGAPTKDIATPTMNGVGHKNIGDIEDIEDIENIEDTKDMEDIENIENVEDLEGFGNIEGVENFENIEGIDDIEVEEADDIEEMEGSEAMECTETNIQTRKPKIKS</sequence>
<proteinExistence type="predicted"/>
<feature type="compositionally biased region" description="Basic and acidic residues" evidence="1">
    <location>
        <begin position="162"/>
        <end position="181"/>
    </location>
</feature>
<feature type="region of interest" description="Disordered" evidence="1">
    <location>
        <begin position="133"/>
        <end position="197"/>
    </location>
</feature>
<dbReference type="EMBL" id="OIVN01002020">
    <property type="protein sequence ID" value="SPC99893.1"/>
    <property type="molecule type" value="Genomic_DNA"/>
</dbReference>
<evidence type="ECO:0000256" key="1">
    <source>
        <dbReference type="SAM" id="MobiDB-lite"/>
    </source>
</evidence>